<dbReference type="SUPFAM" id="SSF100950">
    <property type="entry name" value="NagB/RpiA/CoA transferase-like"/>
    <property type="match status" value="1"/>
</dbReference>
<reference evidence="5" key="2">
    <citation type="submission" date="2020-09" db="EMBL/GenBank/DDBJ databases">
        <authorList>
            <person name="Sun Q."/>
            <person name="Zhou Y."/>
        </authorList>
    </citation>
    <scope>NUCLEOTIDE SEQUENCE</scope>
    <source>
        <strain evidence="5">CGMCC 1.15762</strain>
    </source>
</reference>
<evidence type="ECO:0000256" key="2">
    <source>
        <dbReference type="ARBA" id="ARBA00023163"/>
    </source>
</evidence>
<organism evidence="5 6">
    <name type="scientific">Salipiger pallidus</name>
    <dbReference type="NCBI Taxonomy" id="1775170"/>
    <lineage>
        <taxon>Bacteria</taxon>
        <taxon>Pseudomonadati</taxon>
        <taxon>Pseudomonadota</taxon>
        <taxon>Alphaproteobacteria</taxon>
        <taxon>Rhodobacterales</taxon>
        <taxon>Roseobacteraceae</taxon>
        <taxon>Salipiger</taxon>
    </lineage>
</organism>
<feature type="region of interest" description="Disordered" evidence="3">
    <location>
        <begin position="258"/>
        <end position="277"/>
    </location>
</feature>
<dbReference type="InterPro" id="IPR036390">
    <property type="entry name" value="WH_DNA-bd_sf"/>
</dbReference>
<dbReference type="PANTHER" id="PTHR30363">
    <property type="entry name" value="HTH-TYPE TRANSCRIPTIONAL REGULATOR SRLR-RELATED"/>
    <property type="match status" value="1"/>
</dbReference>
<gene>
    <name evidence="5" type="ORF">GCM10011415_34730</name>
</gene>
<proteinExistence type="predicted"/>
<dbReference type="SUPFAM" id="SSF46785">
    <property type="entry name" value="Winged helix' DNA-binding domain"/>
    <property type="match status" value="1"/>
</dbReference>
<evidence type="ECO:0000256" key="3">
    <source>
        <dbReference type="SAM" id="MobiDB-lite"/>
    </source>
</evidence>
<dbReference type="InterPro" id="IPR037171">
    <property type="entry name" value="NagB/RpiA_transferase-like"/>
</dbReference>
<dbReference type="PANTHER" id="PTHR30363:SF44">
    <property type="entry name" value="AGA OPERON TRANSCRIPTIONAL REPRESSOR-RELATED"/>
    <property type="match status" value="1"/>
</dbReference>
<dbReference type="SMART" id="SM01134">
    <property type="entry name" value="DeoRC"/>
    <property type="match status" value="1"/>
</dbReference>
<reference evidence="5" key="1">
    <citation type="journal article" date="2014" name="Int. J. Syst. Evol. Microbiol.">
        <title>Complete genome sequence of Corynebacterium casei LMG S-19264T (=DSM 44701T), isolated from a smear-ripened cheese.</title>
        <authorList>
            <consortium name="US DOE Joint Genome Institute (JGI-PGF)"/>
            <person name="Walter F."/>
            <person name="Albersmeier A."/>
            <person name="Kalinowski J."/>
            <person name="Ruckert C."/>
        </authorList>
    </citation>
    <scope>NUCLEOTIDE SEQUENCE</scope>
    <source>
        <strain evidence="5">CGMCC 1.15762</strain>
    </source>
</reference>
<dbReference type="PROSITE" id="PS51000">
    <property type="entry name" value="HTH_DEOR_2"/>
    <property type="match status" value="1"/>
</dbReference>
<dbReference type="Pfam" id="PF08220">
    <property type="entry name" value="HTH_DeoR"/>
    <property type="match status" value="1"/>
</dbReference>
<dbReference type="Proteomes" id="UP000617145">
    <property type="component" value="Unassembled WGS sequence"/>
</dbReference>
<dbReference type="GO" id="GO:0003677">
    <property type="term" value="F:DNA binding"/>
    <property type="evidence" value="ECO:0007669"/>
    <property type="project" value="UniProtKB-KW"/>
</dbReference>
<dbReference type="InterPro" id="IPR050313">
    <property type="entry name" value="Carb_Metab_HTH_regulators"/>
</dbReference>
<evidence type="ECO:0000256" key="1">
    <source>
        <dbReference type="ARBA" id="ARBA00023015"/>
    </source>
</evidence>
<evidence type="ECO:0000313" key="6">
    <source>
        <dbReference type="Proteomes" id="UP000617145"/>
    </source>
</evidence>
<dbReference type="EMBL" id="BMJV01000008">
    <property type="protein sequence ID" value="GGG82130.1"/>
    <property type="molecule type" value="Genomic_DNA"/>
</dbReference>
<dbReference type="PRINTS" id="PR00037">
    <property type="entry name" value="HTHLACR"/>
</dbReference>
<dbReference type="Gene3D" id="3.40.50.1360">
    <property type="match status" value="1"/>
</dbReference>
<comment type="caution">
    <text evidence="5">The sequence shown here is derived from an EMBL/GenBank/DDBJ whole genome shotgun (WGS) entry which is preliminary data.</text>
</comment>
<dbReference type="InterPro" id="IPR036388">
    <property type="entry name" value="WH-like_DNA-bd_sf"/>
</dbReference>
<name>A0A8J2ZMW6_9RHOB</name>
<dbReference type="InterPro" id="IPR014036">
    <property type="entry name" value="DeoR-like_C"/>
</dbReference>
<keyword evidence="1" id="KW-0805">Transcription regulation</keyword>
<protein>
    <submittedName>
        <fullName evidence="5">DNA-binding transcriptional regulator</fullName>
    </submittedName>
</protein>
<dbReference type="Pfam" id="PF00455">
    <property type="entry name" value="DeoRC"/>
    <property type="match status" value="1"/>
</dbReference>
<accession>A0A8J2ZMW6</accession>
<keyword evidence="5" id="KW-0238">DNA-binding</keyword>
<sequence length="277" mass="30549">MADQSPSEMPLSDEMLPAQRREHLIEWFENNHAASSQDLARMFGISVSTVRRDLDLLASEGLVKRTHGGAVALRNRSTWEPTTDEARITAAEEKQAIAREALTFVKPGQALLIDTGGVVCHLLADELAKLNIPLTVITNDLYVANALTYRENIALHVPGGALRFGSYSLLGSPGEEFLKDIRCDIFFMSAAAVDETCVSETVLELSQLKRAMVDAARDVILLADSARFMERALHRTVPIERISRIITDDGLTAKSRERFPSPSPAFHIAPMQPQDRA</sequence>
<keyword evidence="2" id="KW-0804">Transcription</keyword>
<dbReference type="AlphaFoldDB" id="A0A8J2ZMW6"/>
<dbReference type="SMART" id="SM00420">
    <property type="entry name" value="HTH_DEOR"/>
    <property type="match status" value="1"/>
</dbReference>
<dbReference type="Gene3D" id="1.10.10.10">
    <property type="entry name" value="Winged helix-like DNA-binding domain superfamily/Winged helix DNA-binding domain"/>
    <property type="match status" value="1"/>
</dbReference>
<evidence type="ECO:0000313" key="5">
    <source>
        <dbReference type="EMBL" id="GGG82130.1"/>
    </source>
</evidence>
<dbReference type="InterPro" id="IPR001034">
    <property type="entry name" value="DeoR_HTH"/>
</dbReference>
<dbReference type="GO" id="GO:0003700">
    <property type="term" value="F:DNA-binding transcription factor activity"/>
    <property type="evidence" value="ECO:0007669"/>
    <property type="project" value="InterPro"/>
</dbReference>
<feature type="domain" description="HTH deoR-type" evidence="4">
    <location>
        <begin position="17"/>
        <end position="72"/>
    </location>
</feature>
<evidence type="ECO:0000259" key="4">
    <source>
        <dbReference type="PROSITE" id="PS51000"/>
    </source>
</evidence>
<keyword evidence="6" id="KW-1185">Reference proteome</keyword>